<dbReference type="Gene3D" id="1.20.1270.90">
    <property type="entry name" value="AF1782-like"/>
    <property type="match status" value="1"/>
</dbReference>
<keyword evidence="3" id="KW-1185">Reference proteome</keyword>
<dbReference type="Proteomes" id="UP000653358">
    <property type="component" value="Unassembled WGS sequence"/>
</dbReference>
<evidence type="ECO:0000256" key="1">
    <source>
        <dbReference type="SAM" id="SignalP"/>
    </source>
</evidence>
<keyword evidence="1" id="KW-0732">Signal</keyword>
<protein>
    <submittedName>
        <fullName evidence="2">Uncharacterized protein</fullName>
    </submittedName>
</protein>
<comment type="caution">
    <text evidence="2">The sequence shown here is derived from an EMBL/GenBank/DDBJ whole genome shotgun (WGS) entry which is preliminary data.</text>
</comment>
<organism evidence="2 3">
    <name type="scientific">Acetobacterium tundrae</name>
    <dbReference type="NCBI Taxonomy" id="132932"/>
    <lineage>
        <taxon>Bacteria</taxon>
        <taxon>Bacillati</taxon>
        <taxon>Bacillota</taxon>
        <taxon>Clostridia</taxon>
        <taxon>Eubacteriales</taxon>
        <taxon>Eubacteriaceae</taxon>
        <taxon>Acetobacterium</taxon>
    </lineage>
</organism>
<dbReference type="SMART" id="SM00728">
    <property type="entry name" value="ChW"/>
    <property type="match status" value="3"/>
</dbReference>
<dbReference type="RefSeq" id="WP_148605751.1">
    <property type="nucleotide sequence ID" value="NZ_RXYB01000024.1"/>
</dbReference>
<gene>
    <name evidence="2" type="ORF">GH807_10035</name>
</gene>
<accession>A0ABR6WLT1</accession>
<reference evidence="2 3" key="1">
    <citation type="journal article" date="2020" name="mSystems">
        <title>Defining Genomic and Predicted Metabolic Features of the Acetobacterium Genus.</title>
        <authorList>
            <person name="Ross D.E."/>
            <person name="Marshall C.W."/>
            <person name="Gulliver D."/>
            <person name="May H.D."/>
            <person name="Norman R.S."/>
        </authorList>
    </citation>
    <scope>NUCLEOTIDE SEQUENCE [LARGE SCALE GENOMIC DNA]</scope>
    <source>
        <strain evidence="2 3">DSM 9173</strain>
    </source>
</reference>
<feature type="chain" id="PRO_5046657141" evidence="1">
    <location>
        <begin position="26"/>
        <end position="630"/>
    </location>
</feature>
<evidence type="ECO:0000313" key="2">
    <source>
        <dbReference type="EMBL" id="MBC3797386.1"/>
    </source>
</evidence>
<dbReference type="Pfam" id="PF07538">
    <property type="entry name" value="ChW"/>
    <property type="match status" value="3"/>
</dbReference>
<sequence length="630" mass="66659">MKKITVSILSSVLMLSMIFSTSAFAAADETQTSAVASGILTNGAATEATSNMGVQYRAHIQDVGDYPTDGTWVTGPTQIGTPGLSRRIEGVELQLTGDIPAGAKIVYNLHVQDYGWLGNIDDPTTWQEGPNFAGTRAESKRIEAIQIELLYADGTKLDGYSVQYSGHVQNIGDVAAVADGQKLGTVGASQRLECLKVQIVQTTSLAAYNTALAAVKEADYTTASWSAYQKVVTANVVSLANTQAKVDVATAAITAAQKDLVKLSNLTAYNKATAAITEDQVKSGWTAYKAVLDANVVTNQNTQKAVDDATAKIVAAQKNLDLYANMTEFNKAINLYVTYGADAANAPYTEATWNTYTTQCELYGTLKDGVWGYDVISKDSTQPTVDAATTYINSAVAKLVKTTDLTAFNAAKAIKITDGPYTTASFDTYAKDPVVVYLNGLTSNALKSSTQAVVDSYTDTIISLQKKILVLGSDITKYNEALALVKQADYTTVSWSTYQTVVSTNTVTANNAQAVVDAATATVLTAQNNLIYSAAYVVAKGNINSASFEVQSVNDNILTRAKELMTANELDTSKYLMTFTRVDTTGTAVINPTTGLITNVGTGTATVTFTITPVDGSAAATTANVVLVLS</sequence>
<dbReference type="InterPro" id="IPR006637">
    <property type="entry name" value="ChW"/>
</dbReference>
<evidence type="ECO:0000313" key="3">
    <source>
        <dbReference type="Proteomes" id="UP000653358"/>
    </source>
</evidence>
<feature type="signal peptide" evidence="1">
    <location>
        <begin position="1"/>
        <end position="25"/>
    </location>
</feature>
<proteinExistence type="predicted"/>
<name>A0ABR6WLT1_9FIRM</name>
<dbReference type="EMBL" id="WJBB01000011">
    <property type="protein sequence ID" value="MBC3797386.1"/>
    <property type="molecule type" value="Genomic_DNA"/>
</dbReference>